<feature type="non-terminal residue" evidence="3">
    <location>
        <position position="1"/>
    </location>
</feature>
<feature type="domain" description="PiggyBac transposable element-derived protein" evidence="2">
    <location>
        <begin position="457"/>
        <end position="825"/>
    </location>
</feature>
<evidence type="ECO:0000313" key="3">
    <source>
        <dbReference type="EMBL" id="KAE9526274.1"/>
    </source>
</evidence>
<evidence type="ECO:0000313" key="4">
    <source>
        <dbReference type="Proteomes" id="UP000475862"/>
    </source>
</evidence>
<proteinExistence type="predicted"/>
<name>A0A6G0T5F2_APHGL</name>
<reference evidence="3 4" key="1">
    <citation type="submission" date="2019-08" db="EMBL/GenBank/DDBJ databases">
        <title>The genome of the soybean aphid Biotype 1, its phylome, world population structure and adaptation to the North American continent.</title>
        <authorList>
            <person name="Giordano R."/>
            <person name="Donthu R.K."/>
            <person name="Hernandez A.G."/>
            <person name="Wright C.L."/>
            <person name="Zimin A.V."/>
        </authorList>
    </citation>
    <scope>NUCLEOTIDE SEQUENCE [LARGE SCALE GENOMIC DNA]</scope>
    <source>
        <tissue evidence="3">Whole aphids</tissue>
    </source>
</reference>
<evidence type="ECO:0000259" key="2">
    <source>
        <dbReference type="Pfam" id="PF13843"/>
    </source>
</evidence>
<keyword evidence="4" id="KW-1185">Reference proteome</keyword>
<dbReference type="AlphaFoldDB" id="A0A6G0T5F2"/>
<comment type="caution">
    <text evidence="3">The sequence shown here is derived from an EMBL/GenBank/DDBJ whole genome shotgun (WGS) entry which is preliminary data.</text>
</comment>
<dbReference type="PANTHER" id="PTHR47272">
    <property type="entry name" value="DDE_TNP_1_7 DOMAIN-CONTAINING PROTEIN"/>
    <property type="match status" value="1"/>
</dbReference>
<dbReference type="Pfam" id="PF13843">
    <property type="entry name" value="DDE_Tnp_1_7"/>
    <property type="match status" value="2"/>
</dbReference>
<dbReference type="EMBL" id="VYZN01000055">
    <property type="protein sequence ID" value="KAE9526274.1"/>
    <property type="molecule type" value="Genomic_DNA"/>
</dbReference>
<dbReference type="OrthoDB" id="6626013at2759"/>
<sequence length="1160" mass="136306">FFEEIDIAANSLQDIIFEPSEVLTEVPQVLSLSHSSPEFNLCTPSPSFPIRKSKRLVNAKQTPPIPLPNLILETTTECHNIPIQKIKTKSKVEHMKFNWVNGNKMDFEVDISDNDYVSQQDYVLTPFEYFNKFFSEDLFQHIKKQTNLYTFQKEAKPINITDDELKDFISIELWMGVVKLPAYTDYWSNLIGYEKVSKIMSLKKYQKILKSIHFNNNEEYNPHERFYEVQPLLDIIRRNCMKQEQGKQFSIDEMMIPYKGKKAGSRRQYIKSKPKKWGFKFFVRTGINGMVYDFFPYSGETTFDKFTFSNYENKYFGLGPKVILALANTIPNKSLSVLYFDNFFTTPELIYHLRKKYGILSLGTVQKNRLHASTKSNTYNMTTSSSPTVIQSVKSKTLRPKFSRKLIEITVQNPAPKKQKTEEFKKLKWKKGNIVYEPQLITHDENLLPKNIVELTTPYQFFTYFFNDELLSKIKTESDLFAAQIDINKNFSVTIDELKRFIGILIYNSVCVVPNVRDYWGEHLGLSHVYNSLSQKRFEEIRRFLHFNDNSKMLEKDNIHYDRLYKIRPLIDHLNNKFNSIPYTRDLSLDEQLCATKARSYLKKYMPAKPHKWGFEFFVLCDSKGFSYQFEIYSGQENDQRFRSPNEPDLGASSNIVVRLTRNVPRHKNHGIYFDNFYTSIPLAAYLHKNGILCLGTVWKDRLPNNKIPSDQIIKKDVRGKSYEYLTVFENTPMCVTSWKDNKQVNLLSTYCGSLPMLTANRFDKKLKKTINIDCPTVIKEYNRFMGGVDLLDSLIGRYKVRMRSRKWYMRFFYHLIDTSIVNSWLLYKRSQSQLGKPSKYTLADWRKTLAFTLTRTGIVQTPTRGRPSLETNIKKQNRTRPTPRPTQDVRTDNIGHFINYNEKKGRCKFPNCKGYTNYQCNKCQVYLCVKSKGLKEKELKKKEEEVLVVLALKWLDNKPVCLVSSFVSLHPIKTIKSIILIWAVWTWLTCWLSLYRTELKTHKWYMAVFSQMLDVCVNNAWLCYRQDCHQYKEQKVMRLKEFRINIAIALNQRSRQSKVELLFQGLLMMLNLINMITPSFEQLRVAAAIVKKVKPYIFVQNVIISKLSTHTLRYHIIRIPVCRSGGHSRYYCLLVQTAKGEFKRLRRSSGQQDIVKYVI</sequence>
<evidence type="ECO:0000256" key="1">
    <source>
        <dbReference type="SAM" id="MobiDB-lite"/>
    </source>
</evidence>
<dbReference type="Proteomes" id="UP000475862">
    <property type="component" value="Unassembled WGS sequence"/>
</dbReference>
<feature type="domain" description="PiggyBac transposable element-derived protein" evidence="2">
    <location>
        <begin position="125"/>
        <end position="385"/>
    </location>
</feature>
<accession>A0A6G0T5F2</accession>
<dbReference type="InterPro" id="IPR029526">
    <property type="entry name" value="PGBD"/>
</dbReference>
<gene>
    <name evidence="3" type="ORF">AGLY_013905</name>
</gene>
<feature type="region of interest" description="Disordered" evidence="1">
    <location>
        <begin position="863"/>
        <end position="889"/>
    </location>
</feature>
<protein>
    <recommendedName>
        <fullName evidence="2">PiggyBac transposable element-derived protein domain-containing protein</fullName>
    </recommendedName>
</protein>
<organism evidence="3 4">
    <name type="scientific">Aphis glycines</name>
    <name type="common">Soybean aphid</name>
    <dbReference type="NCBI Taxonomy" id="307491"/>
    <lineage>
        <taxon>Eukaryota</taxon>
        <taxon>Metazoa</taxon>
        <taxon>Ecdysozoa</taxon>
        <taxon>Arthropoda</taxon>
        <taxon>Hexapoda</taxon>
        <taxon>Insecta</taxon>
        <taxon>Pterygota</taxon>
        <taxon>Neoptera</taxon>
        <taxon>Paraneoptera</taxon>
        <taxon>Hemiptera</taxon>
        <taxon>Sternorrhyncha</taxon>
        <taxon>Aphidomorpha</taxon>
        <taxon>Aphidoidea</taxon>
        <taxon>Aphididae</taxon>
        <taxon>Aphidini</taxon>
        <taxon>Aphis</taxon>
        <taxon>Aphis</taxon>
    </lineage>
</organism>